<keyword evidence="1" id="KW-0732">Signal</keyword>
<sequence length="190" mass="20671">MQTTFFLLSGATVALVVGASITMPRNDGYKIEDLGDGIFTASFSEGGLVNVTRIDDIKVPVVTGFLPRIGPTRRDIPITRFGCYRESVNQGDWENVRTNFKNFCDGGAVIPGGGLQYAVSGKQVAFACSWGGNNPCSGGEFDESLDYINRNCGGWYGGWVDMDSWAKQYGMQQKGEAICGKADRVQWPKL</sequence>
<reference evidence="2 3" key="1">
    <citation type="submission" date="2019-12" db="EMBL/GenBank/DDBJ databases">
        <title>A genome sequence resource for the geographically widespread anthracnose pathogen Colletotrichum asianum.</title>
        <authorList>
            <person name="Meng Y."/>
        </authorList>
    </citation>
    <scope>NUCLEOTIDE SEQUENCE [LARGE SCALE GENOMIC DNA]</scope>
    <source>
        <strain evidence="2 3">ICMP 18580</strain>
    </source>
</reference>
<name>A0A8H3WE63_9PEZI</name>
<dbReference type="AlphaFoldDB" id="A0A8H3WE63"/>
<protein>
    <recommendedName>
        <fullName evidence="4">Ecp2 effector protein domain-containing protein</fullName>
    </recommendedName>
</protein>
<dbReference type="EMBL" id="WOWK01000046">
    <property type="protein sequence ID" value="KAF0324207.1"/>
    <property type="molecule type" value="Genomic_DNA"/>
</dbReference>
<evidence type="ECO:0008006" key="4">
    <source>
        <dbReference type="Google" id="ProtNLM"/>
    </source>
</evidence>
<evidence type="ECO:0000313" key="2">
    <source>
        <dbReference type="EMBL" id="KAF0324207.1"/>
    </source>
</evidence>
<dbReference type="Proteomes" id="UP000434172">
    <property type="component" value="Unassembled WGS sequence"/>
</dbReference>
<keyword evidence="3" id="KW-1185">Reference proteome</keyword>
<accession>A0A8H3WE63</accession>
<evidence type="ECO:0000256" key="1">
    <source>
        <dbReference type="SAM" id="SignalP"/>
    </source>
</evidence>
<feature type="chain" id="PRO_5034316025" description="Ecp2 effector protein domain-containing protein" evidence="1">
    <location>
        <begin position="19"/>
        <end position="190"/>
    </location>
</feature>
<feature type="signal peptide" evidence="1">
    <location>
        <begin position="1"/>
        <end position="18"/>
    </location>
</feature>
<comment type="caution">
    <text evidence="2">The sequence shown here is derived from an EMBL/GenBank/DDBJ whole genome shotgun (WGS) entry which is preliminary data.</text>
</comment>
<evidence type="ECO:0000313" key="3">
    <source>
        <dbReference type="Proteomes" id="UP000434172"/>
    </source>
</evidence>
<gene>
    <name evidence="2" type="ORF">GQ607_008637</name>
</gene>
<proteinExistence type="predicted"/>
<organism evidence="2 3">
    <name type="scientific">Colletotrichum asianum</name>
    <dbReference type="NCBI Taxonomy" id="702518"/>
    <lineage>
        <taxon>Eukaryota</taxon>
        <taxon>Fungi</taxon>
        <taxon>Dikarya</taxon>
        <taxon>Ascomycota</taxon>
        <taxon>Pezizomycotina</taxon>
        <taxon>Sordariomycetes</taxon>
        <taxon>Hypocreomycetidae</taxon>
        <taxon>Glomerellales</taxon>
        <taxon>Glomerellaceae</taxon>
        <taxon>Colletotrichum</taxon>
        <taxon>Colletotrichum gloeosporioides species complex</taxon>
    </lineage>
</organism>
<dbReference type="OrthoDB" id="4488198at2759"/>